<dbReference type="SUPFAM" id="SSF50965">
    <property type="entry name" value="Galactose oxidase, central domain"/>
    <property type="match status" value="1"/>
</dbReference>
<reference evidence="4" key="1">
    <citation type="submission" date="2016-11" db="EMBL/GenBank/DDBJ databases">
        <title>Study of marine rhodopsin-containing bacteria.</title>
        <authorList>
            <person name="Yoshizawa S."/>
            <person name="Kumagai Y."/>
            <person name="Kogure K."/>
        </authorList>
    </citation>
    <scope>NUCLEOTIDE SEQUENCE [LARGE SCALE GENOMIC DNA]</scope>
    <source>
        <strain evidence="4">SG-29</strain>
    </source>
</reference>
<dbReference type="Gene3D" id="2.130.10.130">
    <property type="entry name" value="Integrin alpha, N-terminal"/>
    <property type="match status" value="1"/>
</dbReference>
<evidence type="ECO:0000313" key="4">
    <source>
        <dbReference type="EMBL" id="OZC03450.1"/>
    </source>
</evidence>
<organism evidence="4 5">
    <name type="scientific">Rubricoccus marinus</name>
    <dbReference type="NCBI Taxonomy" id="716817"/>
    <lineage>
        <taxon>Bacteria</taxon>
        <taxon>Pseudomonadati</taxon>
        <taxon>Rhodothermota</taxon>
        <taxon>Rhodothermia</taxon>
        <taxon>Rhodothermales</taxon>
        <taxon>Rubricoccaceae</taxon>
        <taxon>Rubricoccus</taxon>
    </lineage>
</organism>
<feature type="signal peptide" evidence="2">
    <location>
        <begin position="1"/>
        <end position="21"/>
    </location>
</feature>
<gene>
    <name evidence="4" type="ORF">BSZ36_10945</name>
</gene>
<sequence length="491" mass="51194">MLVRYALAAALALSLPGTVSAQTGSTESGREETVQLSPTTVERNGFGHNVALSDDRAVVSARNGALHIFDRSGETWEETRVELPGAPSVNFFGRPVAVEGDRALVGNPGESCDAGGNCGAAYVLDYDGASWNATRLLPTDQNWDNHFGQSVALSGDRVLIGARGERCGDGTECGAAYVFDFDGSTWQGTKVVPIDRGVDFRVGHAVALEGDRAVVGSGQSAYVFDFDGEDWLEATRFTVADASGVQFGYAVALSGSRVLVGADREDCDVSLWCGAVYVYDHSDTGWIETKLEASDMVPDWGGRFGYSVALEGDRALVGALSGQCSTGTCGAAYAYDLEGGLWRETRLVASDEKHGDRFGRSVALSGSCALVGAYGVGCAQGNGCGAAYLYDFTQEVTAFGATSPEALSLLAPMPNPASGAVTLNYTLPAPGEASLVIYDALGREVAVAALGLHTAGAHTAQFDARSLTPGVYMARLASGGATSVQRFTVSR</sequence>
<dbReference type="PANTHER" id="PTHR36220">
    <property type="entry name" value="UNNAMED PRODUCT"/>
    <property type="match status" value="1"/>
</dbReference>
<dbReference type="NCBIfam" id="TIGR04183">
    <property type="entry name" value="Por_Secre_tail"/>
    <property type="match status" value="1"/>
</dbReference>
<name>A0A259U0I0_9BACT</name>
<keyword evidence="5" id="KW-1185">Reference proteome</keyword>
<feature type="chain" id="PRO_5013125097" description="Secretion system C-terminal sorting domain-containing protein" evidence="2">
    <location>
        <begin position="22"/>
        <end position="491"/>
    </location>
</feature>
<dbReference type="Pfam" id="PF18962">
    <property type="entry name" value="Por_Secre_tail"/>
    <property type="match status" value="1"/>
</dbReference>
<dbReference type="PANTHER" id="PTHR36220:SF1">
    <property type="entry name" value="GAMMA TUBULIN COMPLEX COMPONENT C-TERMINAL DOMAIN-CONTAINING PROTEIN"/>
    <property type="match status" value="1"/>
</dbReference>
<dbReference type="EMBL" id="MQWB01000001">
    <property type="protein sequence ID" value="OZC03450.1"/>
    <property type="molecule type" value="Genomic_DNA"/>
</dbReference>
<accession>A0A259U0I0</accession>
<dbReference type="Gene3D" id="2.60.40.4070">
    <property type="match status" value="1"/>
</dbReference>
<protein>
    <recommendedName>
        <fullName evidence="3">Secretion system C-terminal sorting domain-containing protein</fullName>
    </recommendedName>
</protein>
<dbReference type="InterPro" id="IPR013517">
    <property type="entry name" value="FG-GAP"/>
</dbReference>
<dbReference type="InterPro" id="IPR028994">
    <property type="entry name" value="Integrin_alpha_N"/>
</dbReference>
<proteinExistence type="predicted"/>
<dbReference type="InterPro" id="IPR026444">
    <property type="entry name" value="Secre_tail"/>
</dbReference>
<dbReference type="OrthoDB" id="964745at2"/>
<comment type="caution">
    <text evidence="4">The sequence shown here is derived from an EMBL/GenBank/DDBJ whole genome shotgun (WGS) entry which is preliminary data.</text>
</comment>
<evidence type="ECO:0000259" key="3">
    <source>
        <dbReference type="Pfam" id="PF18962"/>
    </source>
</evidence>
<dbReference type="InParanoid" id="A0A259U0I0"/>
<feature type="domain" description="Secretion system C-terminal sorting" evidence="3">
    <location>
        <begin position="414"/>
        <end position="488"/>
    </location>
</feature>
<evidence type="ECO:0000256" key="1">
    <source>
        <dbReference type="ARBA" id="ARBA00022729"/>
    </source>
</evidence>
<evidence type="ECO:0000313" key="5">
    <source>
        <dbReference type="Proteomes" id="UP000216446"/>
    </source>
</evidence>
<dbReference type="AlphaFoldDB" id="A0A259U0I0"/>
<keyword evidence="1 2" id="KW-0732">Signal</keyword>
<dbReference type="Proteomes" id="UP000216446">
    <property type="component" value="Unassembled WGS sequence"/>
</dbReference>
<dbReference type="InterPro" id="IPR011043">
    <property type="entry name" value="Gal_Oxase/kelch_b-propeller"/>
</dbReference>
<dbReference type="Pfam" id="PF14312">
    <property type="entry name" value="FG-GAP_2"/>
    <property type="match status" value="4"/>
</dbReference>
<evidence type="ECO:0000256" key="2">
    <source>
        <dbReference type="SAM" id="SignalP"/>
    </source>
</evidence>